<evidence type="ECO:0000313" key="7">
    <source>
        <dbReference type="EMBL" id="OVA19822.1"/>
    </source>
</evidence>
<dbReference type="CDD" id="cd04873">
    <property type="entry name" value="ACT_UUR-ACR-like"/>
    <property type="match status" value="1"/>
</dbReference>
<evidence type="ECO:0000256" key="2">
    <source>
        <dbReference type="ARBA" id="ARBA00023015"/>
    </source>
</evidence>
<dbReference type="OrthoDB" id="1890947at2759"/>
<organism evidence="7 8">
    <name type="scientific">Macleaya cordata</name>
    <name type="common">Five-seeded plume-poppy</name>
    <name type="synonym">Bocconia cordata</name>
    <dbReference type="NCBI Taxonomy" id="56857"/>
    <lineage>
        <taxon>Eukaryota</taxon>
        <taxon>Viridiplantae</taxon>
        <taxon>Streptophyta</taxon>
        <taxon>Embryophyta</taxon>
        <taxon>Tracheophyta</taxon>
        <taxon>Spermatophyta</taxon>
        <taxon>Magnoliopsida</taxon>
        <taxon>Ranunculales</taxon>
        <taxon>Papaveraceae</taxon>
        <taxon>Papaveroideae</taxon>
        <taxon>Macleaya</taxon>
    </lineage>
</organism>
<feature type="region of interest" description="Disordered" evidence="5">
    <location>
        <begin position="514"/>
        <end position="534"/>
    </location>
</feature>
<dbReference type="AlphaFoldDB" id="A0A200RAT5"/>
<evidence type="ECO:0000256" key="4">
    <source>
        <dbReference type="ARBA" id="ARBA00023242"/>
    </source>
</evidence>
<feature type="compositionally biased region" description="Basic and acidic residues" evidence="5">
    <location>
        <begin position="318"/>
        <end position="332"/>
    </location>
</feature>
<dbReference type="FunCoup" id="A0A200RAT5">
    <property type="interactions" value="90"/>
</dbReference>
<feature type="region of interest" description="Disordered" evidence="5">
    <location>
        <begin position="560"/>
        <end position="580"/>
    </location>
</feature>
<dbReference type="PANTHER" id="PTHR31945">
    <property type="entry name" value="TRANSCRIPTION FACTOR SCREAM2-RELATED"/>
    <property type="match status" value="1"/>
</dbReference>
<dbReference type="PROSITE" id="PS50888">
    <property type="entry name" value="BHLH"/>
    <property type="match status" value="1"/>
</dbReference>
<name>A0A200RAT5_MACCD</name>
<feature type="compositionally biased region" description="Basic and acidic residues" evidence="5">
    <location>
        <begin position="390"/>
        <end position="403"/>
    </location>
</feature>
<evidence type="ECO:0000256" key="3">
    <source>
        <dbReference type="ARBA" id="ARBA00023163"/>
    </source>
</evidence>
<dbReference type="Proteomes" id="UP000195402">
    <property type="component" value="Unassembled WGS sequence"/>
</dbReference>
<comment type="caution">
    <text evidence="7">The sequence shown here is derived from an EMBL/GenBank/DDBJ whole genome shotgun (WGS) entry which is preliminary data.</text>
</comment>
<dbReference type="GO" id="GO:0043565">
    <property type="term" value="F:sequence-specific DNA binding"/>
    <property type="evidence" value="ECO:0007669"/>
    <property type="project" value="TreeGrafter"/>
</dbReference>
<dbReference type="InterPro" id="IPR051358">
    <property type="entry name" value="TF_AMS/ICE1/BHLH6-like"/>
</dbReference>
<dbReference type="GO" id="GO:0005634">
    <property type="term" value="C:nucleus"/>
    <property type="evidence" value="ECO:0007669"/>
    <property type="project" value="UniProtKB-SubCell"/>
</dbReference>
<dbReference type="Pfam" id="PF00010">
    <property type="entry name" value="HLH"/>
    <property type="match status" value="1"/>
</dbReference>
<dbReference type="Pfam" id="PF22754">
    <property type="entry name" value="bHLH-TF_ACT-like_plant"/>
    <property type="match status" value="1"/>
</dbReference>
<dbReference type="InParanoid" id="A0A200RAT5"/>
<reference evidence="7 8" key="1">
    <citation type="journal article" date="2017" name="Mol. Plant">
        <title>The Genome of Medicinal Plant Macleaya cordata Provides New Insights into Benzylisoquinoline Alkaloids Metabolism.</title>
        <authorList>
            <person name="Liu X."/>
            <person name="Liu Y."/>
            <person name="Huang P."/>
            <person name="Ma Y."/>
            <person name="Qing Z."/>
            <person name="Tang Q."/>
            <person name="Cao H."/>
            <person name="Cheng P."/>
            <person name="Zheng Y."/>
            <person name="Yuan Z."/>
            <person name="Zhou Y."/>
            <person name="Liu J."/>
            <person name="Tang Z."/>
            <person name="Zhuo Y."/>
            <person name="Zhang Y."/>
            <person name="Yu L."/>
            <person name="Huang J."/>
            <person name="Yang P."/>
            <person name="Peng Q."/>
            <person name="Zhang J."/>
            <person name="Jiang W."/>
            <person name="Zhang Z."/>
            <person name="Lin K."/>
            <person name="Ro D.K."/>
            <person name="Chen X."/>
            <person name="Xiong X."/>
            <person name="Shang Y."/>
            <person name="Huang S."/>
            <person name="Zeng J."/>
        </authorList>
    </citation>
    <scope>NUCLEOTIDE SEQUENCE [LARGE SCALE GENOMIC DNA]</scope>
    <source>
        <strain evidence="8">cv. BLH2017</strain>
        <tissue evidence="7">Root</tissue>
    </source>
</reference>
<dbReference type="PANTHER" id="PTHR31945:SF11">
    <property type="entry name" value="TRANSCRIPTION FACTOR ABORTED MICROSPORES"/>
    <property type="match status" value="1"/>
</dbReference>
<dbReference type="OMA" id="CERKPGR"/>
<keyword evidence="2" id="KW-0805">Transcription regulation</keyword>
<sequence>MEKKLRPLVGLKSWDYCVLWKLGEDQRSLEWVACCCGGAEDNDHMKYSTQNGRGEELPMFPVSPVGPCRDLMFQHPRTINCDLLAHLPSSIPLNSAGAHAQSLISNQPRWINTIPNCSSDDSSGFSEETFGTRVLIPVPGGLIEFFVAKHVSEDPHIIEFVMAQCNLSSWEQQQDAMIMNIRMNSIDDDGGFQVDDNGLTIANPQPPPLKHQQQYYSNKSTQALAPSNITNHFHTSTWVSSSPSNSNANTTTTATTTTATMTDVNFNLPWDLSVDRIRLCSSTSSSPPPMNLFGGGSEAGKQHLDSDTVVVDPSIVSDDQKRHNDDDHDLPRRPPTSTNISGYADFVSLQESLMSDAANLQYSSNIEYSSMTTTTTKLQEDPAGSAAAGQDRDRDRDRDRDSGNYKQGAAAETAGGRADSVSGCSTDQMIEDDDDDDQTKVMLGAGRSSSSSGRPNQSKNLFAERKRRKKLSERLYKLRALVPNISKMDRASILGDAIEFVKELQKQVKDLQDELEEPAGDQENSGGGDHSCRNVNNKKQMMCLQLDHQMLNLHHQNGITSRTVDDHSHPSPSATTNSRCSSSINVQVEVTQIDRNEFFLKVFCEHKPGGFVRLMEAMNSLGLEVTNANVTTFRGLVLNVFKVEQKRDDEMVQADHVRDSLLELTRDRTGAGWSSSEPAVVLDHQAPKT</sequence>
<dbReference type="GO" id="GO:0046983">
    <property type="term" value="F:protein dimerization activity"/>
    <property type="evidence" value="ECO:0007669"/>
    <property type="project" value="InterPro"/>
</dbReference>
<evidence type="ECO:0000259" key="6">
    <source>
        <dbReference type="PROSITE" id="PS50888"/>
    </source>
</evidence>
<feature type="compositionally biased region" description="Polar residues" evidence="5">
    <location>
        <begin position="570"/>
        <end position="580"/>
    </location>
</feature>
<feature type="region of interest" description="Disordered" evidence="5">
    <location>
        <begin position="373"/>
        <end position="466"/>
    </location>
</feature>
<keyword evidence="3" id="KW-0804">Transcription</keyword>
<feature type="region of interest" description="Disordered" evidence="5">
    <location>
        <begin position="236"/>
        <end position="256"/>
    </location>
</feature>
<keyword evidence="4" id="KW-0539">Nucleus</keyword>
<accession>A0A200RAT5</accession>
<dbReference type="STRING" id="56857.A0A200RAT5"/>
<proteinExistence type="predicted"/>
<dbReference type="Gene3D" id="4.10.280.10">
    <property type="entry name" value="Helix-loop-helix DNA-binding domain"/>
    <property type="match status" value="1"/>
</dbReference>
<feature type="region of interest" description="Disordered" evidence="5">
    <location>
        <begin position="281"/>
        <end position="341"/>
    </location>
</feature>
<dbReference type="SUPFAM" id="SSF47459">
    <property type="entry name" value="HLH, helix-loop-helix DNA-binding domain"/>
    <property type="match status" value="1"/>
</dbReference>
<dbReference type="SMART" id="SM00353">
    <property type="entry name" value="HLH"/>
    <property type="match status" value="1"/>
</dbReference>
<dbReference type="InterPro" id="IPR036638">
    <property type="entry name" value="HLH_DNA-bd_sf"/>
</dbReference>
<evidence type="ECO:0000256" key="5">
    <source>
        <dbReference type="SAM" id="MobiDB-lite"/>
    </source>
</evidence>
<evidence type="ECO:0000313" key="8">
    <source>
        <dbReference type="Proteomes" id="UP000195402"/>
    </source>
</evidence>
<dbReference type="Pfam" id="PF14215">
    <property type="entry name" value="bHLH-MYC_N"/>
    <property type="match status" value="1"/>
</dbReference>
<protein>
    <submittedName>
        <fullName evidence="7">Myc-type</fullName>
    </submittedName>
</protein>
<evidence type="ECO:0000256" key="1">
    <source>
        <dbReference type="ARBA" id="ARBA00004123"/>
    </source>
</evidence>
<dbReference type="InterPro" id="IPR054502">
    <property type="entry name" value="bHLH-TF_ACT-like_plant"/>
</dbReference>
<dbReference type="InterPro" id="IPR025610">
    <property type="entry name" value="MYC/MYB_N"/>
</dbReference>
<dbReference type="CDD" id="cd11443">
    <property type="entry name" value="bHLH_AtAMS_like"/>
    <property type="match status" value="1"/>
</dbReference>
<comment type="subcellular location">
    <subcellularLocation>
        <location evidence="1">Nucleus</location>
    </subcellularLocation>
</comment>
<gene>
    <name evidence="7" type="ORF">BVC80_1689g9</name>
</gene>
<dbReference type="InterPro" id="IPR011598">
    <property type="entry name" value="bHLH_dom"/>
</dbReference>
<keyword evidence="8" id="KW-1185">Reference proteome</keyword>
<dbReference type="EMBL" id="MVGT01000169">
    <property type="protein sequence ID" value="OVA19822.1"/>
    <property type="molecule type" value="Genomic_DNA"/>
</dbReference>
<feature type="region of interest" description="Disordered" evidence="5">
    <location>
        <begin position="670"/>
        <end position="689"/>
    </location>
</feature>
<feature type="domain" description="BHLH" evidence="6">
    <location>
        <begin position="455"/>
        <end position="504"/>
    </location>
</feature>
<dbReference type="GO" id="GO:0003700">
    <property type="term" value="F:DNA-binding transcription factor activity"/>
    <property type="evidence" value="ECO:0007669"/>
    <property type="project" value="TreeGrafter"/>
</dbReference>